<dbReference type="EMBL" id="JBHMCY010000030">
    <property type="protein sequence ID" value="MFB9464395.1"/>
    <property type="molecule type" value="Genomic_DNA"/>
</dbReference>
<evidence type="ECO:0000313" key="1">
    <source>
        <dbReference type="EMBL" id="MFB9464395.1"/>
    </source>
</evidence>
<accession>A0ABV5N291</accession>
<reference evidence="1 2" key="1">
    <citation type="submission" date="2024-09" db="EMBL/GenBank/DDBJ databases">
        <authorList>
            <person name="Sun Q."/>
            <person name="Mori K."/>
        </authorList>
    </citation>
    <scope>NUCLEOTIDE SEQUENCE [LARGE SCALE GENOMIC DNA]</scope>
    <source>
        <strain evidence="1 2">JCM 6917</strain>
    </source>
</reference>
<protein>
    <submittedName>
        <fullName evidence="1">Uncharacterized protein</fullName>
    </submittedName>
</protein>
<proteinExistence type="predicted"/>
<keyword evidence="2" id="KW-1185">Reference proteome</keyword>
<dbReference type="Proteomes" id="UP001589709">
    <property type="component" value="Unassembled WGS sequence"/>
</dbReference>
<gene>
    <name evidence="1" type="ORF">ACFF45_17175</name>
</gene>
<comment type="caution">
    <text evidence="1">The sequence shown here is derived from an EMBL/GenBank/DDBJ whole genome shotgun (WGS) entry which is preliminary data.</text>
</comment>
<sequence length="148" mass="15488">MSQQLAATWVRVGDQWVRADRIVGVRLEPGPGNALGGRWGEVASQRLLVCTTLPAEEDSGKGAWQEAAVCAQERGEVVAGTLLDAMGAAKAPADSPRYVYPARTAGGWVSHWQASTTLPQGPALTGDPKAVPAITGTPVQHPRVLRGA</sequence>
<dbReference type="RefSeq" id="WP_381346926.1">
    <property type="nucleotide sequence ID" value="NZ_JBHMCY010000030.1"/>
</dbReference>
<evidence type="ECO:0000313" key="2">
    <source>
        <dbReference type="Proteomes" id="UP001589709"/>
    </source>
</evidence>
<name>A0ABV5N291_9ACTN</name>
<organism evidence="1 2">
    <name type="scientific">Streptomyces cinereospinus</name>
    <dbReference type="NCBI Taxonomy" id="285561"/>
    <lineage>
        <taxon>Bacteria</taxon>
        <taxon>Bacillati</taxon>
        <taxon>Actinomycetota</taxon>
        <taxon>Actinomycetes</taxon>
        <taxon>Kitasatosporales</taxon>
        <taxon>Streptomycetaceae</taxon>
        <taxon>Streptomyces</taxon>
    </lineage>
</organism>